<dbReference type="FunFam" id="2.10.25.10:FF:000038">
    <property type="entry name" value="Fibrillin 2"/>
    <property type="match status" value="1"/>
</dbReference>
<comment type="function">
    <text evidence="15">Serine/threonine-protein kinase that may function as a signaling receptor of extracellular matrix component. Binding to pectin may have significance in the control of cell expansion, morphogenesis and development.</text>
</comment>
<evidence type="ECO:0000313" key="22">
    <source>
        <dbReference type="Proteomes" id="UP000316621"/>
    </source>
</evidence>
<dbReference type="InterPro" id="IPR000742">
    <property type="entry name" value="EGF"/>
</dbReference>
<dbReference type="FunFam" id="1.10.510.10:FF:000084">
    <property type="entry name" value="Wall-associated receptor kinase 2"/>
    <property type="match status" value="1"/>
</dbReference>
<evidence type="ECO:0000256" key="13">
    <source>
        <dbReference type="ARBA" id="ARBA00023136"/>
    </source>
</evidence>
<evidence type="ECO:0000256" key="10">
    <source>
        <dbReference type="ARBA" id="ARBA00022777"/>
    </source>
</evidence>
<dbReference type="SMART" id="SM00179">
    <property type="entry name" value="EGF_CA"/>
    <property type="match status" value="2"/>
</dbReference>
<evidence type="ECO:0008006" key="23">
    <source>
        <dbReference type="Google" id="ProtNLM"/>
    </source>
</evidence>
<dbReference type="SUPFAM" id="SSF56112">
    <property type="entry name" value="Protein kinase-like (PK-like)"/>
    <property type="match status" value="1"/>
</dbReference>
<evidence type="ECO:0000256" key="11">
    <source>
        <dbReference type="ARBA" id="ARBA00022840"/>
    </source>
</evidence>
<feature type="domain" description="EGF-like" evidence="20">
    <location>
        <begin position="286"/>
        <end position="329"/>
    </location>
</feature>
<dbReference type="PANTHER" id="PTHR27005">
    <property type="entry name" value="WALL-ASSOCIATED RECEPTOR KINASE-LIKE 21"/>
    <property type="match status" value="1"/>
</dbReference>
<dbReference type="Gramene" id="RZC85074">
    <property type="protein sequence ID" value="RZC85074"/>
    <property type="gene ID" value="C5167_047857"/>
</dbReference>
<dbReference type="InterPro" id="IPR011009">
    <property type="entry name" value="Kinase-like_dom_sf"/>
</dbReference>
<dbReference type="InterPro" id="IPR049883">
    <property type="entry name" value="NOTCH1_EGF-like"/>
</dbReference>
<evidence type="ECO:0000256" key="2">
    <source>
        <dbReference type="ARBA" id="ARBA00022527"/>
    </source>
</evidence>
<dbReference type="Gene3D" id="1.10.510.10">
    <property type="entry name" value="Transferase(Phosphotransferase) domain 1"/>
    <property type="match status" value="1"/>
</dbReference>
<dbReference type="Proteomes" id="UP000316621">
    <property type="component" value="Chromosome 11"/>
</dbReference>
<dbReference type="GO" id="GO:0004674">
    <property type="term" value="F:protein serine/threonine kinase activity"/>
    <property type="evidence" value="ECO:0007669"/>
    <property type="project" value="UniProtKB-KW"/>
</dbReference>
<dbReference type="GO" id="GO:0007166">
    <property type="term" value="P:cell surface receptor signaling pathway"/>
    <property type="evidence" value="ECO:0007669"/>
    <property type="project" value="InterPro"/>
</dbReference>
<evidence type="ECO:0000256" key="8">
    <source>
        <dbReference type="ARBA" id="ARBA00022737"/>
    </source>
</evidence>
<dbReference type="Gene3D" id="2.10.25.10">
    <property type="entry name" value="Laminin"/>
    <property type="match status" value="1"/>
</dbReference>
<dbReference type="GO" id="GO:0005509">
    <property type="term" value="F:calcium ion binding"/>
    <property type="evidence" value="ECO:0007669"/>
    <property type="project" value="InterPro"/>
</dbReference>
<dbReference type="GO" id="GO:0005886">
    <property type="term" value="C:plasma membrane"/>
    <property type="evidence" value="ECO:0007669"/>
    <property type="project" value="TreeGrafter"/>
</dbReference>
<keyword evidence="8" id="KW-0677">Repeat</keyword>
<dbReference type="PROSITE" id="PS01187">
    <property type="entry name" value="EGF_CA"/>
    <property type="match status" value="1"/>
</dbReference>
<proteinExistence type="predicted"/>
<evidence type="ECO:0000256" key="14">
    <source>
        <dbReference type="ARBA" id="ARBA00023157"/>
    </source>
</evidence>
<dbReference type="Gene3D" id="3.30.200.20">
    <property type="entry name" value="Phosphorylase Kinase, domain 1"/>
    <property type="match status" value="1"/>
</dbReference>
<keyword evidence="7" id="KW-0732">Signal</keyword>
<dbReference type="SMART" id="SM00220">
    <property type="entry name" value="S_TKc"/>
    <property type="match status" value="1"/>
</dbReference>
<evidence type="ECO:0000256" key="15">
    <source>
        <dbReference type="ARBA" id="ARBA00058961"/>
    </source>
</evidence>
<keyword evidence="10" id="KW-0418">Kinase</keyword>
<dbReference type="InterPro" id="IPR008271">
    <property type="entry name" value="Ser/Thr_kinase_AS"/>
</dbReference>
<evidence type="ECO:0000259" key="19">
    <source>
        <dbReference type="PROSITE" id="PS50011"/>
    </source>
</evidence>
<dbReference type="CDD" id="cd00054">
    <property type="entry name" value="EGF_CA"/>
    <property type="match status" value="1"/>
</dbReference>
<keyword evidence="13 18" id="KW-0472">Membrane</keyword>
<keyword evidence="9 17" id="KW-0547">Nucleotide-binding</keyword>
<feature type="domain" description="Protein kinase" evidence="19">
    <location>
        <begin position="413"/>
        <end position="686"/>
    </location>
</feature>
<evidence type="ECO:0000256" key="5">
    <source>
        <dbReference type="ARBA" id="ARBA00022679"/>
    </source>
</evidence>
<dbReference type="InterPro" id="IPR017441">
    <property type="entry name" value="Protein_kinase_ATP_BS"/>
</dbReference>
<dbReference type="EMBL" id="CM010725">
    <property type="protein sequence ID" value="RZC85074.1"/>
    <property type="molecule type" value="Genomic_DNA"/>
</dbReference>
<dbReference type="PROSITE" id="PS00010">
    <property type="entry name" value="ASX_HYDROXYL"/>
    <property type="match status" value="1"/>
</dbReference>
<reference evidence="21 22" key="1">
    <citation type="journal article" date="2018" name="Science">
        <title>The opium poppy genome and morphinan production.</title>
        <authorList>
            <person name="Guo L."/>
            <person name="Winzer T."/>
            <person name="Yang X."/>
            <person name="Li Y."/>
            <person name="Ning Z."/>
            <person name="He Z."/>
            <person name="Teodor R."/>
            <person name="Lu Y."/>
            <person name="Bowser T.A."/>
            <person name="Graham I.A."/>
            <person name="Ye K."/>
        </authorList>
    </citation>
    <scope>NUCLEOTIDE SEQUENCE [LARGE SCALE GENOMIC DNA]</scope>
    <source>
        <strain evidence="22">cv. HN1</strain>
        <tissue evidence="21">Leaves</tissue>
    </source>
</reference>
<evidence type="ECO:0000256" key="3">
    <source>
        <dbReference type="ARBA" id="ARBA00022536"/>
    </source>
</evidence>
<dbReference type="Pfam" id="PF07645">
    <property type="entry name" value="EGF_CA"/>
    <property type="match status" value="1"/>
</dbReference>
<evidence type="ECO:0000256" key="4">
    <source>
        <dbReference type="ARBA" id="ARBA00022553"/>
    </source>
</evidence>
<keyword evidence="14 16" id="KW-1015">Disulfide bond</keyword>
<dbReference type="InterPro" id="IPR000719">
    <property type="entry name" value="Prot_kinase_dom"/>
</dbReference>
<dbReference type="CDD" id="cd14066">
    <property type="entry name" value="STKc_IRAK"/>
    <property type="match status" value="1"/>
</dbReference>
<feature type="domain" description="EGF-like" evidence="20">
    <location>
        <begin position="243"/>
        <end position="285"/>
    </location>
</feature>
<feature type="disulfide bond" evidence="16">
    <location>
        <begin position="251"/>
        <end position="268"/>
    </location>
</feature>
<dbReference type="InterPro" id="IPR001245">
    <property type="entry name" value="Ser-Thr/Tyr_kinase_cat_dom"/>
</dbReference>
<evidence type="ECO:0000313" key="21">
    <source>
        <dbReference type="EMBL" id="RZC85074.1"/>
    </source>
</evidence>
<keyword evidence="11 17" id="KW-0067">ATP-binding</keyword>
<dbReference type="InterPro" id="IPR045274">
    <property type="entry name" value="WAK-like"/>
</dbReference>
<name>A0A4Y7LHV0_PAPSO</name>
<keyword evidence="22" id="KW-1185">Reference proteome</keyword>
<evidence type="ECO:0000256" key="1">
    <source>
        <dbReference type="ARBA" id="ARBA00004479"/>
    </source>
</evidence>
<accession>A0A4Y7LHV0</accession>
<keyword evidence="5" id="KW-0808">Transferase</keyword>
<keyword evidence="6 18" id="KW-0812">Transmembrane</keyword>
<evidence type="ECO:0000256" key="7">
    <source>
        <dbReference type="ARBA" id="ARBA00022729"/>
    </source>
</evidence>
<dbReference type="InterPro" id="IPR000152">
    <property type="entry name" value="EGF-type_Asp/Asn_hydroxyl_site"/>
</dbReference>
<keyword evidence="3 16" id="KW-0245">EGF-like domain</keyword>
<evidence type="ECO:0000259" key="20">
    <source>
        <dbReference type="PROSITE" id="PS50026"/>
    </source>
</evidence>
<keyword evidence="2" id="KW-0723">Serine/threonine-protein kinase</keyword>
<gene>
    <name evidence="21" type="ORF">C5167_047857</name>
</gene>
<evidence type="ECO:0000256" key="6">
    <source>
        <dbReference type="ARBA" id="ARBA00022692"/>
    </source>
</evidence>
<evidence type="ECO:0000256" key="16">
    <source>
        <dbReference type="PROSITE-ProRule" id="PRU00076"/>
    </source>
</evidence>
<sequence>MTIANPKADNTVVMTKPGCQPKCGNVSIPYPFGIGEGCSLDSNIYGFGYSVMCNTSYDPPKPLYMYTSAFNLDTEILGISDTEIRIKTTLIEKCYRKSYADSTLNASAHETPFMVSQTKNRVFAVGCNTTGLALMQLYGTRMNYTGTCHSQCDTRNKVIEGSCTGSGCCSTPIPKGVYAMYGNVTSNLNEVWQFNPCSYTFTAETDSFKFSALDLVDMHRKGREVLSVVIDWAIGTETCIEAQKNPSTYQCHGNTSCVDPINNPGYRCVCHEGYEGNPYLQPGCQDINECEDGKNNLCTNICTNTIGSYDCSCPDGISGDGRKDGSRCIVAKHEFPILGVTLGVGLGLLAFLLIDSSCLYLIIHKRKLMKYRKIYFEQNGGLLLKQKLSSNEIGADSTKIFSPEDLELATNNYDESLILGRGGFGTVYKGTLSDNRIVAIKKSQVVDQSQIEQFINELVILSQINHRNVVKLLGCCLETEVPLLVYEYVSNGTLYQYIHHNDGMFSNSWKNLLRIASEISNALAYLHSSASIPIIHRDMKSTNVLLDESYTAKVSDFGASRLVPLDQTHLNTRVQGTFGYLDPEYFRTSQLTDKSDVYSFGVVLIELLTGEKALSFERSQQQRTLANYFISLLEVNNFSHLLGSRVLNDGNPEHVLAVAELAKKCLNAKGEDRPTMKQVAAKLEGLRSLEKDAHQANHEDSENVPVEVDRDLYAVPLMSSYSTTSSFDYSGQNSLSTNMTGPR</sequence>
<dbReference type="InterPro" id="IPR018097">
    <property type="entry name" value="EGF_Ca-bd_CS"/>
</dbReference>
<feature type="transmembrane region" description="Helical" evidence="18">
    <location>
        <begin position="337"/>
        <end position="363"/>
    </location>
</feature>
<comment type="caution">
    <text evidence="16">Lacks conserved residue(s) required for the propagation of feature annotation.</text>
</comment>
<feature type="binding site" evidence="17">
    <location>
        <position position="442"/>
    </location>
    <ligand>
        <name>ATP</name>
        <dbReference type="ChEBI" id="CHEBI:30616"/>
    </ligand>
</feature>
<dbReference type="SMART" id="SM00181">
    <property type="entry name" value="EGF"/>
    <property type="match status" value="2"/>
</dbReference>
<dbReference type="PROSITE" id="PS50026">
    <property type="entry name" value="EGF_3"/>
    <property type="match status" value="2"/>
</dbReference>
<dbReference type="FunFam" id="3.30.200.20:FF:000043">
    <property type="entry name" value="Wall-associated receptor kinase 2"/>
    <property type="match status" value="1"/>
</dbReference>
<dbReference type="GO" id="GO:0005524">
    <property type="term" value="F:ATP binding"/>
    <property type="evidence" value="ECO:0007669"/>
    <property type="project" value="UniProtKB-UniRule"/>
</dbReference>
<keyword evidence="12 18" id="KW-1133">Transmembrane helix</keyword>
<evidence type="ECO:0000256" key="9">
    <source>
        <dbReference type="ARBA" id="ARBA00022741"/>
    </source>
</evidence>
<dbReference type="PANTHER" id="PTHR27005:SF492">
    <property type="entry name" value="LOW QUALITY PROTEIN: WALL-ASSOCIATED RECEPTOR KINASE-LIKE 1"/>
    <property type="match status" value="1"/>
</dbReference>
<dbReference type="STRING" id="3469.A0A4Y7LHV0"/>
<dbReference type="Pfam" id="PF07714">
    <property type="entry name" value="PK_Tyr_Ser-Thr"/>
    <property type="match status" value="1"/>
</dbReference>
<dbReference type="SUPFAM" id="SSF57196">
    <property type="entry name" value="EGF/Laminin"/>
    <property type="match status" value="1"/>
</dbReference>
<evidence type="ECO:0000256" key="17">
    <source>
        <dbReference type="PROSITE-ProRule" id="PRU10141"/>
    </source>
</evidence>
<evidence type="ECO:0000256" key="12">
    <source>
        <dbReference type="ARBA" id="ARBA00022989"/>
    </source>
</evidence>
<comment type="subcellular location">
    <subcellularLocation>
        <location evidence="1">Membrane</location>
        <topology evidence="1">Single-pass type I membrane protein</topology>
    </subcellularLocation>
</comment>
<dbReference type="PROSITE" id="PS50011">
    <property type="entry name" value="PROTEIN_KINASE_DOM"/>
    <property type="match status" value="1"/>
</dbReference>
<dbReference type="PROSITE" id="PS00108">
    <property type="entry name" value="PROTEIN_KINASE_ST"/>
    <property type="match status" value="1"/>
</dbReference>
<keyword evidence="4" id="KW-0597">Phosphoprotein</keyword>
<organism evidence="21 22">
    <name type="scientific">Papaver somniferum</name>
    <name type="common">Opium poppy</name>
    <dbReference type="NCBI Taxonomy" id="3469"/>
    <lineage>
        <taxon>Eukaryota</taxon>
        <taxon>Viridiplantae</taxon>
        <taxon>Streptophyta</taxon>
        <taxon>Embryophyta</taxon>
        <taxon>Tracheophyta</taxon>
        <taxon>Spermatophyta</taxon>
        <taxon>Magnoliopsida</taxon>
        <taxon>Ranunculales</taxon>
        <taxon>Papaveraceae</taxon>
        <taxon>Papaveroideae</taxon>
        <taxon>Papaver</taxon>
    </lineage>
</organism>
<dbReference type="AlphaFoldDB" id="A0A4Y7LHV0"/>
<protein>
    <recommendedName>
        <fullName evidence="23">Protein kinase domain-containing protein</fullName>
    </recommendedName>
</protein>
<evidence type="ECO:0000256" key="18">
    <source>
        <dbReference type="SAM" id="Phobius"/>
    </source>
</evidence>
<dbReference type="OMA" id="VYCALKK"/>
<dbReference type="InterPro" id="IPR001881">
    <property type="entry name" value="EGF-like_Ca-bd_dom"/>
</dbReference>
<dbReference type="PROSITE" id="PS00107">
    <property type="entry name" value="PROTEIN_KINASE_ATP"/>
    <property type="match status" value="1"/>
</dbReference>